<protein>
    <recommendedName>
        <fullName evidence="9">Sugar ABC transporter substrate-binding protein</fullName>
    </recommendedName>
</protein>
<dbReference type="KEGG" id="ari:UM93_01770"/>
<dbReference type="HOGENOM" id="CLU_031285_10_5_11"/>
<keyword evidence="5" id="KW-0449">Lipoprotein</keyword>
<dbReference type="Pfam" id="PF01547">
    <property type="entry name" value="SBP_bac_1"/>
    <property type="match status" value="1"/>
</dbReference>
<keyword evidence="1" id="KW-1003">Cell membrane</keyword>
<name>A0A0D4C2M0_9MICC</name>
<proteinExistence type="predicted"/>
<dbReference type="InterPro" id="IPR006059">
    <property type="entry name" value="SBP"/>
</dbReference>
<reference evidence="7 8" key="1">
    <citation type="journal article" date="2015" name="Genome Announc.">
        <title>Complete Genome Sequencing of Protease-Producing Novel Arthrobacter sp. Strain IHBB 11108 Using PacBio Single-Molecule Real-Time Sequencing Technology.</title>
        <authorList>
            <person name="Kiran S."/>
            <person name="Swarnkar M.K."/>
            <person name="Pal M."/>
            <person name="Thakur R."/>
            <person name="Tewari R."/>
            <person name="Singh A.K."/>
            <person name="Gulati A."/>
        </authorList>
    </citation>
    <scope>NUCLEOTIDE SEQUENCE [LARGE SCALE GENOMIC DNA]</scope>
    <source>
        <strain evidence="7 8">IHBB 11108</strain>
    </source>
</reference>
<keyword evidence="4" id="KW-0564">Palmitate</keyword>
<dbReference type="CDD" id="cd13585">
    <property type="entry name" value="PBP2_TMBP_like"/>
    <property type="match status" value="1"/>
</dbReference>
<evidence type="ECO:0000313" key="8">
    <source>
        <dbReference type="Proteomes" id="UP000061839"/>
    </source>
</evidence>
<evidence type="ECO:0000256" key="2">
    <source>
        <dbReference type="ARBA" id="ARBA00022729"/>
    </source>
</evidence>
<evidence type="ECO:0000256" key="1">
    <source>
        <dbReference type="ARBA" id="ARBA00022475"/>
    </source>
</evidence>
<dbReference type="AlphaFoldDB" id="A0A0D4C2M0"/>
<feature type="chain" id="PRO_5002281559" description="Sugar ABC transporter substrate-binding protein" evidence="6">
    <location>
        <begin position="19"/>
        <end position="426"/>
    </location>
</feature>
<evidence type="ECO:0000256" key="4">
    <source>
        <dbReference type="ARBA" id="ARBA00023139"/>
    </source>
</evidence>
<keyword evidence="2 6" id="KW-0732">Signal</keyword>
<evidence type="ECO:0000256" key="3">
    <source>
        <dbReference type="ARBA" id="ARBA00023136"/>
    </source>
</evidence>
<keyword evidence="3" id="KW-0472">Membrane</keyword>
<sequence>MLRAAGLAALVPALGGLAACGGGNSGGGTPGKATLSFLYLGDANQQAAFKQLFAEFNKQNPDITLNATGIPAGDWGSFVNTVSTQIAGGKVPDIIQVATEGQALLASKGLLEPLDDYIAKDKAAVDDYYGDVNKNLLDWTKKYGSTDGKTYYMPGGFNTVALYANASLFQKAGVELPSGDWSWDDFKKAGHTIKDKTGAYLIPAAYGFPFADIMPWLLTNGTSTLNADWTQATYNSPEAVQAAEFVKSLIDEGLSPKPGGQFDAGTQMKQGKLATFASGRFAQPGIKSINFIDGVQIIQFPKNKANGSPIGWDAWPILKASKNKDAAWTFIKFLISKQASEFFAKVGGTNVPARNAVAQSEAFTAGAPKNVTLFSKSVEWATPIPSPAKGAQMQKFITEAWQQAILGTKPVQEALDSANKQIQALL</sequence>
<dbReference type="PATRIC" id="fig|1618207.4.peg.362"/>
<evidence type="ECO:0000313" key="7">
    <source>
        <dbReference type="EMBL" id="AJT42789.1"/>
    </source>
</evidence>
<evidence type="ECO:0000256" key="5">
    <source>
        <dbReference type="ARBA" id="ARBA00023288"/>
    </source>
</evidence>
<dbReference type="STRING" id="1618207.UM93_01770"/>
<dbReference type="EMBL" id="CP011005">
    <property type="protein sequence ID" value="AJT42789.1"/>
    <property type="molecule type" value="Genomic_DNA"/>
</dbReference>
<accession>A0A0D4C2M0</accession>
<gene>
    <name evidence="7" type="ORF">UM93_01770</name>
</gene>
<keyword evidence="8" id="KW-1185">Reference proteome</keyword>
<dbReference type="PANTHER" id="PTHR43649:SF33">
    <property type="entry name" value="POLYGALACTURONAN_RHAMNOGALACTURONAN-BINDING PROTEIN YTCQ"/>
    <property type="match status" value="1"/>
</dbReference>
<dbReference type="Proteomes" id="UP000061839">
    <property type="component" value="Chromosome"/>
</dbReference>
<evidence type="ECO:0000256" key="6">
    <source>
        <dbReference type="SAM" id="SignalP"/>
    </source>
</evidence>
<dbReference type="PANTHER" id="PTHR43649">
    <property type="entry name" value="ARABINOSE-BINDING PROTEIN-RELATED"/>
    <property type="match status" value="1"/>
</dbReference>
<feature type="signal peptide" evidence="6">
    <location>
        <begin position="1"/>
        <end position="18"/>
    </location>
</feature>
<organism evidence="7 8">
    <name type="scientific">Psychromicrobium lacuslunae</name>
    <dbReference type="NCBI Taxonomy" id="1618207"/>
    <lineage>
        <taxon>Bacteria</taxon>
        <taxon>Bacillati</taxon>
        <taxon>Actinomycetota</taxon>
        <taxon>Actinomycetes</taxon>
        <taxon>Micrococcales</taxon>
        <taxon>Micrococcaceae</taxon>
        <taxon>Psychromicrobium</taxon>
    </lineage>
</organism>
<evidence type="ECO:0008006" key="9">
    <source>
        <dbReference type="Google" id="ProtNLM"/>
    </source>
</evidence>
<dbReference type="Gene3D" id="3.40.190.10">
    <property type="entry name" value="Periplasmic binding protein-like II"/>
    <property type="match status" value="1"/>
</dbReference>
<dbReference type="InterPro" id="IPR050490">
    <property type="entry name" value="Bact_solute-bd_prot1"/>
</dbReference>
<dbReference type="SUPFAM" id="SSF53850">
    <property type="entry name" value="Periplasmic binding protein-like II"/>
    <property type="match status" value="1"/>
</dbReference>
<dbReference type="PROSITE" id="PS51257">
    <property type="entry name" value="PROKAR_LIPOPROTEIN"/>
    <property type="match status" value="1"/>
</dbReference>